<evidence type="ECO:0000313" key="1">
    <source>
        <dbReference type="EMBL" id="QHU33915.1"/>
    </source>
</evidence>
<dbReference type="InterPro" id="IPR035896">
    <property type="entry name" value="AN1-like_Znf"/>
</dbReference>
<reference evidence="1" key="1">
    <citation type="journal article" date="2020" name="Nature">
        <title>Giant virus diversity and host interactions through global metagenomics.</title>
        <authorList>
            <person name="Schulz F."/>
            <person name="Roux S."/>
            <person name="Paez-Espino D."/>
            <person name="Jungbluth S."/>
            <person name="Walsh D.A."/>
            <person name="Denef V.J."/>
            <person name="McMahon K.D."/>
            <person name="Konstantinidis K.T."/>
            <person name="Eloe-Fadrosh E.A."/>
            <person name="Kyrpides N.C."/>
            <person name="Woyke T."/>
        </authorList>
    </citation>
    <scope>NUCLEOTIDE SEQUENCE</scope>
    <source>
        <strain evidence="1">GVMAG-S-1016704-142</strain>
    </source>
</reference>
<organism evidence="1">
    <name type="scientific">viral metagenome</name>
    <dbReference type="NCBI Taxonomy" id="1070528"/>
    <lineage>
        <taxon>unclassified sequences</taxon>
        <taxon>metagenomes</taxon>
        <taxon>organismal metagenomes</taxon>
    </lineage>
</organism>
<sequence length="59" mass="6866">MKCTNCSKKIPMHLKVMFLCKCNGIYCTACKQNHKCSFEYVHKELHTKDTKNGNLTDRV</sequence>
<name>A0A6C0LV67_9ZZZZ</name>
<proteinExistence type="predicted"/>
<accession>A0A6C0LV67</accession>
<dbReference type="AlphaFoldDB" id="A0A6C0LV67"/>
<dbReference type="EMBL" id="MN740565">
    <property type="protein sequence ID" value="QHU33915.1"/>
    <property type="molecule type" value="Genomic_DNA"/>
</dbReference>
<protein>
    <submittedName>
        <fullName evidence="1">Uncharacterized protein</fullName>
    </submittedName>
</protein>
<dbReference type="SUPFAM" id="SSF118310">
    <property type="entry name" value="AN1-like Zinc finger"/>
    <property type="match status" value="1"/>
</dbReference>